<evidence type="ECO:0000313" key="1">
    <source>
        <dbReference type="EMBL" id="GFY40486.1"/>
    </source>
</evidence>
<protein>
    <submittedName>
        <fullName evidence="1">Uncharacterized protein</fullName>
    </submittedName>
</protein>
<accession>A0A8X7BQ29</accession>
<sequence length="103" mass="11732">MVLLRGKKDCTTSPFFGKPNMISLMGKNSCDENKAVWDYAYQTNHGFWDPKTLKFPATGYMSTQYSIEDIKTNVVIGSKRYMKVLIEGGPTLFNKHGIRTKDE</sequence>
<gene>
    <name evidence="1" type="ORF">TNIN_7341</name>
</gene>
<dbReference type="Proteomes" id="UP000886998">
    <property type="component" value="Unassembled WGS sequence"/>
</dbReference>
<dbReference type="AlphaFoldDB" id="A0A8X7BQ29"/>
<organism evidence="1 2">
    <name type="scientific">Trichonephila inaurata madagascariensis</name>
    <dbReference type="NCBI Taxonomy" id="2747483"/>
    <lineage>
        <taxon>Eukaryota</taxon>
        <taxon>Metazoa</taxon>
        <taxon>Ecdysozoa</taxon>
        <taxon>Arthropoda</taxon>
        <taxon>Chelicerata</taxon>
        <taxon>Arachnida</taxon>
        <taxon>Araneae</taxon>
        <taxon>Araneomorphae</taxon>
        <taxon>Entelegynae</taxon>
        <taxon>Araneoidea</taxon>
        <taxon>Nephilidae</taxon>
        <taxon>Trichonephila</taxon>
        <taxon>Trichonephila inaurata</taxon>
    </lineage>
</organism>
<proteinExistence type="predicted"/>
<comment type="caution">
    <text evidence="1">The sequence shown here is derived from an EMBL/GenBank/DDBJ whole genome shotgun (WGS) entry which is preliminary data.</text>
</comment>
<name>A0A8X7BQ29_9ARAC</name>
<keyword evidence="2" id="KW-1185">Reference proteome</keyword>
<dbReference type="EMBL" id="BMAV01001923">
    <property type="protein sequence ID" value="GFY40486.1"/>
    <property type="molecule type" value="Genomic_DNA"/>
</dbReference>
<evidence type="ECO:0000313" key="2">
    <source>
        <dbReference type="Proteomes" id="UP000886998"/>
    </source>
</evidence>
<reference evidence="1" key="1">
    <citation type="submission" date="2020-08" db="EMBL/GenBank/DDBJ databases">
        <title>Multicomponent nature underlies the extraordinary mechanical properties of spider dragline silk.</title>
        <authorList>
            <person name="Kono N."/>
            <person name="Nakamura H."/>
            <person name="Mori M."/>
            <person name="Yoshida Y."/>
            <person name="Ohtoshi R."/>
            <person name="Malay A.D."/>
            <person name="Moran D.A.P."/>
            <person name="Tomita M."/>
            <person name="Numata K."/>
            <person name="Arakawa K."/>
        </authorList>
    </citation>
    <scope>NUCLEOTIDE SEQUENCE</scope>
</reference>